<evidence type="ECO:0000256" key="3">
    <source>
        <dbReference type="ARBA" id="ARBA00012457"/>
    </source>
</evidence>
<dbReference type="GO" id="GO:0006048">
    <property type="term" value="P:UDP-N-acetylglucosamine biosynthetic process"/>
    <property type="evidence" value="ECO:0007669"/>
    <property type="project" value="TreeGrafter"/>
</dbReference>
<keyword evidence="4" id="KW-0808">Transferase</keyword>
<dbReference type="GeneID" id="59323557"/>
<dbReference type="Pfam" id="PF01704">
    <property type="entry name" value="UDPGP"/>
    <property type="match status" value="1"/>
</dbReference>
<dbReference type="RefSeq" id="XP_037137135.1">
    <property type="nucleotide sequence ID" value="XM_037281240.1"/>
</dbReference>
<proteinExistence type="inferred from homology"/>
<name>A0A7G3ZAC4_9SACH</name>
<dbReference type="PANTHER" id="PTHR11952:SF2">
    <property type="entry name" value="LD24639P"/>
    <property type="match status" value="1"/>
</dbReference>
<dbReference type="GO" id="GO:0003977">
    <property type="term" value="F:UDP-N-acetylglucosamine diphosphorylase activity"/>
    <property type="evidence" value="ECO:0007669"/>
    <property type="project" value="UniProtKB-EC"/>
</dbReference>
<evidence type="ECO:0000256" key="5">
    <source>
        <dbReference type="ARBA" id="ARBA00022695"/>
    </source>
</evidence>
<dbReference type="InterPro" id="IPR039741">
    <property type="entry name" value="UDP-sugar_pyrophosphorylase"/>
</dbReference>
<dbReference type="InterPro" id="IPR029044">
    <property type="entry name" value="Nucleotide-diphossugar_trans"/>
</dbReference>
<comment type="similarity">
    <text evidence="2">Belongs to the UDPGP type 1 family.</text>
</comment>
<dbReference type="CDD" id="cd04193">
    <property type="entry name" value="UDPGlcNAc_PPase"/>
    <property type="match status" value="1"/>
</dbReference>
<dbReference type="SUPFAM" id="SSF53448">
    <property type="entry name" value="Nucleotide-diphospho-sugar transferases"/>
    <property type="match status" value="1"/>
</dbReference>
<dbReference type="Proteomes" id="UP000515788">
    <property type="component" value="Chromosome 1"/>
</dbReference>
<dbReference type="PANTHER" id="PTHR11952">
    <property type="entry name" value="UDP- GLUCOSE PYROPHOSPHORYLASE"/>
    <property type="match status" value="1"/>
</dbReference>
<accession>A0A7G3ZAC4</accession>
<dbReference type="EC" id="2.7.7.23" evidence="3"/>
<evidence type="ECO:0000313" key="8">
    <source>
        <dbReference type="Proteomes" id="UP000515788"/>
    </source>
</evidence>
<dbReference type="KEGG" id="tgb:HG536_0A02770"/>
<dbReference type="AlphaFoldDB" id="A0A7G3ZAC4"/>
<evidence type="ECO:0000256" key="4">
    <source>
        <dbReference type="ARBA" id="ARBA00022679"/>
    </source>
</evidence>
<evidence type="ECO:0000313" key="7">
    <source>
        <dbReference type="EMBL" id="QLL30460.1"/>
    </source>
</evidence>
<reference evidence="7 8" key="1">
    <citation type="submission" date="2020-06" db="EMBL/GenBank/DDBJ databases">
        <title>The yeast mating-type switching endonuclease HO is a domesticated member of an unorthodox homing genetic element family.</title>
        <authorList>
            <person name="Coughlan A.Y."/>
            <person name="Lombardi L."/>
            <person name="Braun-Galleani S."/>
            <person name="Martos A.R."/>
            <person name="Galeote V."/>
            <person name="Bigey F."/>
            <person name="Dequin S."/>
            <person name="Byrne K.P."/>
            <person name="Wolfe K.H."/>
        </authorList>
    </citation>
    <scope>NUCLEOTIDE SEQUENCE [LARGE SCALE GENOMIC DNA]</scope>
    <source>
        <strain evidence="7 8">CBS764</strain>
    </source>
</reference>
<comment type="pathway">
    <text evidence="1">Nucleotide-sugar biosynthesis; UDP-N-acetyl-alpha-D-glucosamine biosynthesis; UDP-N-acetyl-alpha-D-glucosamine from N-acetyl-alpha-D-glucosamine 1-phosphate: step 1/1.</text>
</comment>
<dbReference type="FunFam" id="3.90.550.10:FF:000075">
    <property type="entry name" value="Probable UDP-N-acetylglucosamine pyrophosphorylase"/>
    <property type="match status" value="1"/>
</dbReference>
<dbReference type="OrthoDB" id="532420at2759"/>
<evidence type="ECO:0000256" key="2">
    <source>
        <dbReference type="ARBA" id="ARBA00010401"/>
    </source>
</evidence>
<dbReference type="EMBL" id="CP059246">
    <property type="protein sequence ID" value="QLL30460.1"/>
    <property type="molecule type" value="Genomic_DNA"/>
</dbReference>
<protein>
    <recommendedName>
        <fullName evidence="3">UDP-N-acetylglucosamine diphosphorylase</fullName>
        <ecNumber evidence="3">2.7.7.23</ecNumber>
    </recommendedName>
</protein>
<keyword evidence="8" id="KW-1185">Reference proteome</keyword>
<evidence type="ECO:0000256" key="1">
    <source>
        <dbReference type="ARBA" id="ARBA00005208"/>
    </source>
</evidence>
<dbReference type="InterPro" id="IPR002618">
    <property type="entry name" value="UDPGP_fam"/>
</dbReference>
<gene>
    <name evidence="7" type="ORF">HG536_0A02770</name>
</gene>
<keyword evidence="5" id="KW-0548">Nucleotidyltransferase</keyword>
<comment type="catalytic activity">
    <reaction evidence="6">
        <text>N-acetyl-alpha-D-glucosamine 1-phosphate + UTP + H(+) = UDP-N-acetyl-alpha-D-glucosamine + diphosphate</text>
        <dbReference type="Rhea" id="RHEA:13509"/>
        <dbReference type="ChEBI" id="CHEBI:15378"/>
        <dbReference type="ChEBI" id="CHEBI:33019"/>
        <dbReference type="ChEBI" id="CHEBI:46398"/>
        <dbReference type="ChEBI" id="CHEBI:57705"/>
        <dbReference type="ChEBI" id="CHEBI:57776"/>
        <dbReference type="EC" id="2.7.7.23"/>
    </reaction>
</comment>
<sequence>MEVKKLYEEAGQLQLFDHWETLSAEDQQSLLENLSAVAKRTTPQELVSKCRDALTLSAANASDGTQIEPLPTTSYQTVIGNEEAQKAYWNLGLEAIVKGEVAVILMAGGQGTRLGSSQPKGCYDIGLPSGKSLFQIQADKILRLQDLSGSQHAIPWYVMTSVPTRAATEEFFAKHKFFGLKPSQVTFFNQGTLPAFDLEGSKLLLGSPTELVASPDGNGGLYRAMKDNDLLSDFTAKGIKHVYMYCVDNVLSKVADPTFIGFAIQHKFELATKAVRKRDAHESVGLIATKQGKPCVIEYSEIPKELAEAQDGSGLLKFRAANIVNHYYSVELLQRELDNWCATLPYHVARKKIPVYDNKTGQFCKPTSPNGIKLEQFIFDVFPTVPLDKFGCLEVERAEEFAPLKNGAGSSNDNPETSRVAYLTLGTSRLKAAGAKIASGVDIEVSGRMSFSGENLSQYSGKTFDRSGVIIESDPFLLCH</sequence>
<dbReference type="Gene3D" id="3.90.550.10">
    <property type="entry name" value="Spore Coat Polysaccharide Biosynthesis Protein SpsA, Chain A"/>
    <property type="match status" value="1"/>
</dbReference>
<evidence type="ECO:0000256" key="6">
    <source>
        <dbReference type="ARBA" id="ARBA00048493"/>
    </source>
</evidence>
<organism evidence="7 8">
    <name type="scientific">Torulaspora globosa</name>
    <dbReference type="NCBI Taxonomy" id="48254"/>
    <lineage>
        <taxon>Eukaryota</taxon>
        <taxon>Fungi</taxon>
        <taxon>Dikarya</taxon>
        <taxon>Ascomycota</taxon>
        <taxon>Saccharomycotina</taxon>
        <taxon>Saccharomycetes</taxon>
        <taxon>Saccharomycetales</taxon>
        <taxon>Saccharomycetaceae</taxon>
        <taxon>Torulaspora</taxon>
    </lineage>
</organism>